<feature type="compositionally biased region" description="Low complexity" evidence="1">
    <location>
        <begin position="598"/>
        <end position="607"/>
    </location>
</feature>
<sequence length="620" mass="64667">MTADASARAQAETSPSTGGAGDFTGAKTKGKRSKLSQRKPNSAATSGDATLKGSSRGGLTINTHPSGLSQPTPVNNGGGMVGGYDTMGMHGMGGLGSDPALLQQGSPTLLSALKGSSLRGTYGQDYSQAFKEDDMSALLDFKNPSSRLSLNTLAVDNSDLGGEDELTEALWSSFPGGVDSLLQSRSTPYDRSYDMGGPSGQAGPSGNGVGDGGDMSGMYFFANNGQGGGGASYNSSSYIDAYGGGGGGRNNVHGQMHMMRGGNSGVGQGHGGMHHMQMPPMHPNGVMGFSNPQQNQLPNQMQYYDQSGQDAYVQMPYQQQMQGQSQMQGGMMVQPNYQFAQPQMVHVPSNGALQPQQGGDGNGKTPAKGKRASKSQKGGEKAKKKAKKGSEQQKQKADLMQQNMMHNQMVPNAQYGAPQQMQPMGNNQPGMYPLNSAQMNGGGMMILPPGSRMYSGTSSMSTNTNGNGTALGGGGNGLAPQYFMNQMNNGAPPGLLSAEEGGLDQLEGIVSKLDKSTMNNIKESLYRMARTARTRGGRGGDAASHGQHPPVDKAQSLVDRCVANLLYHRYTDSPMVQGNDSRQENNANGNGMGMQEAGMGSRKMSGGSMNVVIQGRHGSA</sequence>
<feature type="region of interest" description="Disordered" evidence="1">
    <location>
        <begin position="1"/>
        <end position="82"/>
    </location>
</feature>
<feature type="compositionally biased region" description="Polar residues" evidence="1">
    <location>
        <begin position="38"/>
        <end position="48"/>
    </location>
</feature>
<evidence type="ECO:0000313" key="3">
    <source>
        <dbReference type="Proteomes" id="UP000001876"/>
    </source>
</evidence>
<feature type="region of interest" description="Disordered" evidence="1">
    <location>
        <begin position="348"/>
        <end position="398"/>
    </location>
</feature>
<evidence type="ECO:0000313" key="2">
    <source>
        <dbReference type="EMBL" id="EEH57358.1"/>
    </source>
</evidence>
<proteinExistence type="predicted"/>
<feature type="compositionally biased region" description="Polar residues" evidence="1">
    <location>
        <begin position="60"/>
        <end position="75"/>
    </location>
</feature>
<name>C1MRN1_MICPC</name>
<keyword evidence="3" id="KW-1185">Reference proteome</keyword>
<reference evidence="2 3" key="1">
    <citation type="journal article" date="2009" name="Science">
        <title>Green evolution and dynamic adaptations revealed by genomes of the marine picoeukaryotes Micromonas.</title>
        <authorList>
            <person name="Worden A.Z."/>
            <person name="Lee J.H."/>
            <person name="Mock T."/>
            <person name="Rouze P."/>
            <person name="Simmons M.P."/>
            <person name="Aerts A.L."/>
            <person name="Allen A.E."/>
            <person name="Cuvelier M.L."/>
            <person name="Derelle E."/>
            <person name="Everett M.V."/>
            <person name="Foulon E."/>
            <person name="Grimwood J."/>
            <person name="Gundlach H."/>
            <person name="Henrissat B."/>
            <person name="Napoli C."/>
            <person name="McDonald S.M."/>
            <person name="Parker M.S."/>
            <person name="Rombauts S."/>
            <person name="Salamov A."/>
            <person name="Von Dassow P."/>
            <person name="Badger J.H."/>
            <person name="Coutinho P.M."/>
            <person name="Demir E."/>
            <person name="Dubchak I."/>
            <person name="Gentemann C."/>
            <person name="Eikrem W."/>
            <person name="Gready J.E."/>
            <person name="John U."/>
            <person name="Lanier W."/>
            <person name="Lindquist E.A."/>
            <person name="Lucas S."/>
            <person name="Mayer K.F."/>
            <person name="Moreau H."/>
            <person name="Not F."/>
            <person name="Otillar R."/>
            <person name="Panaud O."/>
            <person name="Pangilinan J."/>
            <person name="Paulsen I."/>
            <person name="Piegu B."/>
            <person name="Poliakov A."/>
            <person name="Robbens S."/>
            <person name="Schmutz J."/>
            <person name="Toulza E."/>
            <person name="Wyss T."/>
            <person name="Zelensky A."/>
            <person name="Zhou K."/>
            <person name="Armbrust E.V."/>
            <person name="Bhattacharya D."/>
            <person name="Goodenough U.W."/>
            <person name="Van de Peer Y."/>
            <person name="Grigoriev I.V."/>
        </authorList>
    </citation>
    <scope>NUCLEOTIDE SEQUENCE [LARGE SCALE GENOMIC DNA]</scope>
    <source>
        <strain evidence="2 3">CCMP1545</strain>
    </source>
</reference>
<evidence type="ECO:0000256" key="1">
    <source>
        <dbReference type="SAM" id="MobiDB-lite"/>
    </source>
</evidence>
<feature type="region of interest" description="Disordered" evidence="1">
    <location>
        <begin position="532"/>
        <end position="555"/>
    </location>
</feature>
<feature type="compositionally biased region" description="Basic and acidic residues" evidence="1">
    <location>
        <begin position="388"/>
        <end position="397"/>
    </location>
</feature>
<organism evidence="3">
    <name type="scientific">Micromonas pusilla (strain CCMP1545)</name>
    <name type="common">Picoplanktonic green alga</name>
    <dbReference type="NCBI Taxonomy" id="564608"/>
    <lineage>
        <taxon>Eukaryota</taxon>
        <taxon>Viridiplantae</taxon>
        <taxon>Chlorophyta</taxon>
        <taxon>Mamiellophyceae</taxon>
        <taxon>Mamiellales</taxon>
        <taxon>Mamiellaceae</taxon>
        <taxon>Micromonas</taxon>
    </lineage>
</organism>
<feature type="compositionally biased region" description="Gly residues" evidence="1">
    <location>
        <begin position="197"/>
        <end position="210"/>
    </location>
</feature>
<feature type="compositionally biased region" description="Polar residues" evidence="1">
    <location>
        <begin position="574"/>
        <end position="589"/>
    </location>
</feature>
<dbReference type="GeneID" id="9683977"/>
<feature type="region of interest" description="Disordered" evidence="1">
    <location>
        <begin position="182"/>
        <end position="210"/>
    </location>
</feature>
<dbReference type="OMA" id="VDRCVAN"/>
<feature type="region of interest" description="Disordered" evidence="1">
    <location>
        <begin position="573"/>
        <end position="607"/>
    </location>
</feature>
<dbReference type="OrthoDB" id="618331at2759"/>
<dbReference type="Proteomes" id="UP000001876">
    <property type="component" value="Unassembled WGS sequence"/>
</dbReference>
<gene>
    <name evidence="2" type="ORF">MICPUCDRAFT_47336</name>
</gene>
<dbReference type="RefSeq" id="XP_003058903.1">
    <property type="nucleotide sequence ID" value="XM_003058857.1"/>
</dbReference>
<protein>
    <submittedName>
        <fullName evidence="2">Predicted protein</fullName>
    </submittedName>
</protein>
<dbReference type="EMBL" id="GG663739">
    <property type="protein sequence ID" value="EEH57358.1"/>
    <property type="molecule type" value="Genomic_DNA"/>
</dbReference>
<accession>C1MRN1</accession>
<feature type="compositionally biased region" description="Basic residues" evidence="1">
    <location>
        <begin position="28"/>
        <end position="37"/>
    </location>
</feature>
<dbReference type="AlphaFoldDB" id="C1MRN1"/>
<dbReference type="KEGG" id="mpp:MICPUCDRAFT_47336"/>